<keyword evidence="2" id="KW-1185">Reference proteome</keyword>
<protein>
    <submittedName>
        <fullName evidence="1">Uncharacterized protein</fullName>
    </submittedName>
</protein>
<evidence type="ECO:0000313" key="2">
    <source>
        <dbReference type="Proteomes" id="UP000596742"/>
    </source>
</evidence>
<gene>
    <name evidence="1" type="ORF">MGAL_10B064528</name>
</gene>
<proteinExistence type="predicted"/>
<reference evidence="1" key="1">
    <citation type="submission" date="2018-11" db="EMBL/GenBank/DDBJ databases">
        <authorList>
            <person name="Alioto T."/>
            <person name="Alioto T."/>
        </authorList>
    </citation>
    <scope>NUCLEOTIDE SEQUENCE</scope>
</reference>
<dbReference type="AlphaFoldDB" id="A0A8B6D4M2"/>
<evidence type="ECO:0000313" key="1">
    <source>
        <dbReference type="EMBL" id="VDI13357.1"/>
    </source>
</evidence>
<accession>A0A8B6D4M2</accession>
<comment type="caution">
    <text evidence="1">The sequence shown here is derived from an EMBL/GenBank/DDBJ whole genome shotgun (WGS) entry which is preliminary data.</text>
</comment>
<dbReference type="Proteomes" id="UP000596742">
    <property type="component" value="Unassembled WGS sequence"/>
</dbReference>
<organism evidence="1 2">
    <name type="scientific">Mytilus galloprovincialis</name>
    <name type="common">Mediterranean mussel</name>
    <dbReference type="NCBI Taxonomy" id="29158"/>
    <lineage>
        <taxon>Eukaryota</taxon>
        <taxon>Metazoa</taxon>
        <taxon>Spiralia</taxon>
        <taxon>Lophotrochozoa</taxon>
        <taxon>Mollusca</taxon>
        <taxon>Bivalvia</taxon>
        <taxon>Autobranchia</taxon>
        <taxon>Pteriomorphia</taxon>
        <taxon>Mytilida</taxon>
        <taxon>Mytiloidea</taxon>
        <taxon>Mytilidae</taxon>
        <taxon>Mytilinae</taxon>
        <taxon>Mytilus</taxon>
    </lineage>
</organism>
<name>A0A8B6D4M2_MYTGA</name>
<dbReference type="EMBL" id="UYJE01002750">
    <property type="protein sequence ID" value="VDI13357.1"/>
    <property type="molecule type" value="Genomic_DNA"/>
</dbReference>
<sequence>MTTQVYGHCEKDHDGALGFLLVCGDVETNPGPLQPLGREVKIMSQRHIDQWNDLDFMISILHGKI</sequence>